<keyword evidence="2" id="KW-1185">Reference proteome</keyword>
<dbReference type="AlphaFoldDB" id="A0A192D4X9"/>
<dbReference type="KEGG" id="pns:A9D12_12055"/>
<reference evidence="1 2" key="1">
    <citation type="submission" date="2016-05" db="EMBL/GenBank/DDBJ databases">
        <title>Compelete Genome Sequence of Bacteriochlorophyll-Synthesizing Bacterium Porphyrobacter neustonensis DSM 9434.</title>
        <authorList>
            <person name="Shi X.-L."/>
            <person name="Wu Y.-H."/>
            <person name="Cheng H."/>
            <person name="Xu L."/>
            <person name="Zhang X.-Q."/>
            <person name="Wang C.-S."/>
            <person name="Xu X.-W."/>
        </authorList>
    </citation>
    <scope>NUCLEOTIDE SEQUENCE [LARGE SCALE GENOMIC DNA]</scope>
    <source>
        <strain evidence="1 2">DSM 9434</strain>
    </source>
</reference>
<dbReference type="RefSeq" id="WP_068352164.1">
    <property type="nucleotide sequence ID" value="NZ_CP016033.1"/>
</dbReference>
<dbReference type="EMBL" id="CP016033">
    <property type="protein sequence ID" value="ANK13548.1"/>
    <property type="molecule type" value="Genomic_DNA"/>
</dbReference>
<accession>A0A192D4X9</accession>
<name>A0A192D4X9_9SPHN</name>
<dbReference type="OrthoDB" id="190583at2"/>
<protein>
    <recommendedName>
        <fullName evidence="3">DOMON-like domain-containing protein</fullName>
    </recommendedName>
</protein>
<dbReference type="Proteomes" id="UP000078263">
    <property type="component" value="Chromosome"/>
</dbReference>
<sequence>MSPLVLHPSCAPGPARAITATISPTPSGCEAVFRLTGEIGAIVVPPSKPCERRDNLWQTTCFEIFWQPLDGAAYREFNLSPSGQWAAYDFDAFRQGMRDAAVGAIALACSHDGEALVLTASIASDLPRPARIALNAVVEIADGTKQFWALAFPEGQPEFHAEANRTLLVN</sequence>
<proteinExistence type="predicted"/>
<evidence type="ECO:0000313" key="2">
    <source>
        <dbReference type="Proteomes" id="UP000078263"/>
    </source>
</evidence>
<gene>
    <name evidence="1" type="ORF">A9D12_12055</name>
</gene>
<evidence type="ECO:0008006" key="3">
    <source>
        <dbReference type="Google" id="ProtNLM"/>
    </source>
</evidence>
<organism evidence="1 2">
    <name type="scientific">Erythrobacter neustonensis</name>
    <dbReference type="NCBI Taxonomy" id="1112"/>
    <lineage>
        <taxon>Bacteria</taxon>
        <taxon>Pseudomonadati</taxon>
        <taxon>Pseudomonadota</taxon>
        <taxon>Alphaproteobacteria</taxon>
        <taxon>Sphingomonadales</taxon>
        <taxon>Erythrobacteraceae</taxon>
        <taxon>Erythrobacter/Porphyrobacter group</taxon>
        <taxon>Erythrobacter</taxon>
    </lineage>
</organism>
<evidence type="ECO:0000313" key="1">
    <source>
        <dbReference type="EMBL" id="ANK13548.1"/>
    </source>
</evidence>
<dbReference type="STRING" id="1112.A9D12_12055"/>